<sequence>MGAPVSRGKRKAYGDADASPRKRRAASEAEAPAPDWTSLHADITNLIAERLLAEDVTEYMRLRSVCSHWRASTATPRDATLADRRFHPRGWVALCDGNGVRPVDDAVITFFHTVTSRICRLSLPVLRGHRIVGITDGLLILLHTRAAVIRVIHPFTGVVVELPHLATFVRCVLFKQKGFTMDSVAWMNATVCIANSSSIEVVIWFPNMPVVICAQPGSKCWTIIRTRIQFSNTLPFNGGLYGVTRVGRQLVRVYPHDQYSNPVVVEVPKELGHPNSCHYFLAESMGAMLVAVLHRAVERIDDPINCTLFRVDLPRRELTRVTSLGDLALFISRDRSLSVSSRDLPSISRNSIYFARPGEDPVEVYSLNDGSFESTVTIRQSQDIRKGVFPTSVRPFTLADHLATYCRHREWTRGLMFHEYCYLRPTWRELWQRIAAQDSEVTVPRFKATESSELKKLELPNLLSSARTQSRAAAASVGAVLTA</sequence>
<protein>
    <submittedName>
        <fullName evidence="1">Uncharacterized protein</fullName>
    </submittedName>
</protein>
<proteinExistence type="predicted"/>
<organism evidence="1 2">
    <name type="scientific">Avena sativa</name>
    <name type="common">Oat</name>
    <dbReference type="NCBI Taxonomy" id="4498"/>
    <lineage>
        <taxon>Eukaryota</taxon>
        <taxon>Viridiplantae</taxon>
        <taxon>Streptophyta</taxon>
        <taxon>Embryophyta</taxon>
        <taxon>Tracheophyta</taxon>
        <taxon>Spermatophyta</taxon>
        <taxon>Magnoliopsida</taxon>
        <taxon>Liliopsida</taxon>
        <taxon>Poales</taxon>
        <taxon>Poaceae</taxon>
        <taxon>BOP clade</taxon>
        <taxon>Pooideae</taxon>
        <taxon>Poodae</taxon>
        <taxon>Poeae</taxon>
        <taxon>Poeae Chloroplast Group 1 (Aveneae type)</taxon>
        <taxon>Aveninae</taxon>
        <taxon>Avena</taxon>
    </lineage>
</organism>
<dbReference type="EnsemblPlants" id="AVESA.00010b.r2.5DG0955820.1">
    <property type="protein sequence ID" value="AVESA.00010b.r2.5DG0955820.1.CDS.1"/>
    <property type="gene ID" value="AVESA.00010b.r2.5DG0955820"/>
</dbReference>
<reference evidence="1" key="1">
    <citation type="submission" date="2021-05" db="EMBL/GenBank/DDBJ databases">
        <authorList>
            <person name="Scholz U."/>
            <person name="Mascher M."/>
            <person name="Fiebig A."/>
        </authorList>
    </citation>
    <scope>NUCLEOTIDE SEQUENCE [LARGE SCALE GENOMIC DNA]</scope>
</reference>
<keyword evidence="2" id="KW-1185">Reference proteome</keyword>
<accession>A0ACD5Y7N5</accession>
<reference evidence="1" key="2">
    <citation type="submission" date="2025-09" db="UniProtKB">
        <authorList>
            <consortium name="EnsemblPlants"/>
        </authorList>
    </citation>
    <scope>IDENTIFICATION</scope>
</reference>
<evidence type="ECO:0000313" key="1">
    <source>
        <dbReference type="EnsemblPlants" id="AVESA.00010b.r2.5DG0955820.1.CDS.1"/>
    </source>
</evidence>
<name>A0ACD5Y7N5_AVESA</name>
<dbReference type="Proteomes" id="UP001732700">
    <property type="component" value="Chromosome 5D"/>
</dbReference>
<evidence type="ECO:0000313" key="2">
    <source>
        <dbReference type="Proteomes" id="UP001732700"/>
    </source>
</evidence>